<reference evidence="1 2" key="1">
    <citation type="submission" date="2018-11" db="EMBL/GenBank/DDBJ databases">
        <title>Complete genome sequence of Paenibacillus baekrokdamisoli strain KCTC 33723.</title>
        <authorList>
            <person name="Kang S.W."/>
            <person name="Lee K.C."/>
            <person name="Kim K.K."/>
            <person name="Kim J.S."/>
            <person name="Kim D.S."/>
            <person name="Ko S.H."/>
            <person name="Yang S.H."/>
            <person name="Lee J.S."/>
        </authorList>
    </citation>
    <scope>NUCLEOTIDE SEQUENCE [LARGE SCALE GENOMIC DNA]</scope>
    <source>
        <strain evidence="1 2">KCTC 33723</strain>
    </source>
</reference>
<dbReference type="AlphaFoldDB" id="A0A3G9IX14"/>
<keyword evidence="2" id="KW-1185">Reference proteome</keyword>
<accession>A0A3G9IX14</accession>
<dbReference type="RefSeq" id="WP_125661604.1">
    <property type="nucleotide sequence ID" value="NZ_AP019308.1"/>
</dbReference>
<dbReference type="SUPFAM" id="SSF48239">
    <property type="entry name" value="Terpenoid cyclases/Protein prenyltransferases"/>
    <property type="match status" value="1"/>
</dbReference>
<evidence type="ECO:0000313" key="1">
    <source>
        <dbReference type="EMBL" id="BBH22852.1"/>
    </source>
</evidence>
<dbReference type="KEGG" id="pbk:Back11_41970"/>
<gene>
    <name evidence="1" type="ORF">Back11_41970</name>
</gene>
<dbReference type="EMBL" id="AP019308">
    <property type="protein sequence ID" value="BBH22852.1"/>
    <property type="molecule type" value="Genomic_DNA"/>
</dbReference>
<dbReference type="InterPro" id="IPR008930">
    <property type="entry name" value="Terpenoid_cyclase/PrenylTrfase"/>
</dbReference>
<dbReference type="Proteomes" id="UP000275368">
    <property type="component" value="Chromosome"/>
</dbReference>
<sequence length="294" mass="34094">MGEKRIIDRAKLFIYEHARLLDRKRYEYHFEGGSKGAVIEALRAYQNSDGGFGNGLEPDLRGPHSHPIPTEMALSLMEELNSYDVQILEGINSYLREHTLSEGGVPFSLRSVNDYPHAPWWTAEEDSQPSINPTGRMLGLLYKQQTRPEIVQEEYFIRSVAYVWRYMEQERPVGYHDGIHALAFLQLTPERERASQYQPIMDQWLSRPDTMERNPRAEGYVHKLLDWAPLPESYARKFITDEELEEHLQVLITQQQEDGGWAIAWPPVSPAGEQEWRGLITVERLLTLKAYGRL</sequence>
<name>A0A3G9IX14_9BACL</name>
<evidence type="ECO:0000313" key="2">
    <source>
        <dbReference type="Proteomes" id="UP000275368"/>
    </source>
</evidence>
<dbReference type="OrthoDB" id="3286086at2"/>
<protein>
    <submittedName>
        <fullName evidence="1">Uncharacterized protein</fullName>
    </submittedName>
</protein>
<proteinExistence type="predicted"/>
<organism evidence="1 2">
    <name type="scientific">Paenibacillus baekrokdamisoli</name>
    <dbReference type="NCBI Taxonomy" id="1712516"/>
    <lineage>
        <taxon>Bacteria</taxon>
        <taxon>Bacillati</taxon>
        <taxon>Bacillota</taxon>
        <taxon>Bacilli</taxon>
        <taxon>Bacillales</taxon>
        <taxon>Paenibacillaceae</taxon>
        <taxon>Paenibacillus</taxon>
    </lineage>
</organism>